<sequence>MLRRHLSVALSGVLLAAGLATSTPAVAGGTAADPCAGPDRVAKPASCGIASYDVFPGARIGERTGPAALSDKELSARGMPAEQVSPQLVACDGDGTSGKRIEVLYLREATMPDRYAQLLPMFRAWLANADDQFNDQAAVSNRSRHLRFVTTAVSGGCAAVVRNHVVPAGSLATFDSSKIAAQNLGYNSNDRKYLMLTEATVICGVGEIKPDDLTTGAGNLNNGQSFARVDAIPGCFGANAIAHELGHTLGAAQLTAPHTDGSWHCLDQWDLMCYGGTPTWSCLQWNDYRLPDCNRDDYFNANPTAGSYLATHWNTADSAYFIAGSTADVTTHPKVGWTYAITSVSTGEALEPIGASTAGLVELSQRTRVDTPSQKWLMGYTTGLQFINIGSRMCLDSSYSGTTPGTTTLQYYCAGQDGMRLAYLPVGSGQYAIFDWLSGLALTVSGAYPTPVQQQPYTGAANQKWVFNRITDPGPVNNGAYYLQGINNLDNAEVAGASTASGALITHAAPSGATSQRWKLQASGSYWKLLNVNSNLCLDLVSASTAAGIGVRQATCAAATRQEWTLRRVADGTYFLVNRYSGKTLTMTAGAGSTLSQQTVAGDNRDLIWALRPV</sequence>
<dbReference type="AlphaFoldDB" id="A0A8J3NMC0"/>
<evidence type="ECO:0000256" key="1">
    <source>
        <dbReference type="SAM" id="SignalP"/>
    </source>
</evidence>
<accession>A0A8J3NMC0</accession>
<dbReference type="SMART" id="SM00458">
    <property type="entry name" value="RICIN"/>
    <property type="match status" value="2"/>
</dbReference>
<evidence type="ECO:0000313" key="4">
    <source>
        <dbReference type="Proteomes" id="UP000601223"/>
    </source>
</evidence>
<dbReference type="InterPro" id="IPR000772">
    <property type="entry name" value="Ricin_B_lectin"/>
</dbReference>
<dbReference type="InterPro" id="IPR035992">
    <property type="entry name" value="Ricin_B-like_lectins"/>
</dbReference>
<keyword evidence="1" id="KW-0732">Signal</keyword>
<dbReference type="CDD" id="cd00161">
    <property type="entry name" value="beta-trefoil_Ricin-like"/>
    <property type="match status" value="1"/>
</dbReference>
<evidence type="ECO:0000259" key="2">
    <source>
        <dbReference type="SMART" id="SM00458"/>
    </source>
</evidence>
<keyword evidence="4" id="KW-1185">Reference proteome</keyword>
<proteinExistence type="predicted"/>
<feature type="domain" description="Ricin B lectin" evidence="2">
    <location>
        <begin position="336"/>
        <end position="468"/>
    </location>
</feature>
<evidence type="ECO:0000313" key="3">
    <source>
        <dbReference type="EMBL" id="GIF83510.1"/>
    </source>
</evidence>
<reference evidence="3 4" key="1">
    <citation type="submission" date="2021-01" db="EMBL/GenBank/DDBJ databases">
        <title>Whole genome shotgun sequence of Catellatospora bangladeshensis NBRC 107357.</title>
        <authorList>
            <person name="Komaki H."/>
            <person name="Tamura T."/>
        </authorList>
    </citation>
    <scope>NUCLEOTIDE SEQUENCE [LARGE SCALE GENOMIC DNA]</scope>
    <source>
        <strain evidence="3 4">NBRC 107357</strain>
    </source>
</reference>
<organism evidence="3 4">
    <name type="scientific">Catellatospora bangladeshensis</name>
    <dbReference type="NCBI Taxonomy" id="310355"/>
    <lineage>
        <taxon>Bacteria</taxon>
        <taxon>Bacillati</taxon>
        <taxon>Actinomycetota</taxon>
        <taxon>Actinomycetes</taxon>
        <taxon>Micromonosporales</taxon>
        <taxon>Micromonosporaceae</taxon>
        <taxon>Catellatospora</taxon>
    </lineage>
</organism>
<protein>
    <recommendedName>
        <fullName evidence="2">Ricin B lectin domain-containing protein</fullName>
    </recommendedName>
</protein>
<dbReference type="Pfam" id="PF14200">
    <property type="entry name" value="RicinB_lectin_2"/>
    <property type="match status" value="3"/>
</dbReference>
<dbReference type="EMBL" id="BONF01000029">
    <property type="protein sequence ID" value="GIF83510.1"/>
    <property type="molecule type" value="Genomic_DNA"/>
</dbReference>
<dbReference type="SUPFAM" id="SSF55486">
    <property type="entry name" value="Metalloproteases ('zincins'), catalytic domain"/>
    <property type="match status" value="1"/>
</dbReference>
<feature type="domain" description="Ricin B lectin" evidence="2">
    <location>
        <begin position="479"/>
        <end position="612"/>
    </location>
</feature>
<dbReference type="SUPFAM" id="SSF50370">
    <property type="entry name" value="Ricin B-like lectins"/>
    <property type="match status" value="2"/>
</dbReference>
<dbReference type="PROSITE" id="PS50231">
    <property type="entry name" value="RICIN_B_LECTIN"/>
    <property type="match status" value="1"/>
</dbReference>
<comment type="caution">
    <text evidence="3">The sequence shown here is derived from an EMBL/GenBank/DDBJ whole genome shotgun (WGS) entry which is preliminary data.</text>
</comment>
<name>A0A8J3NMC0_9ACTN</name>
<gene>
    <name evidence="3" type="ORF">Cba03nite_48590</name>
</gene>
<feature type="signal peptide" evidence="1">
    <location>
        <begin position="1"/>
        <end position="27"/>
    </location>
</feature>
<dbReference type="Proteomes" id="UP000601223">
    <property type="component" value="Unassembled WGS sequence"/>
</dbReference>
<dbReference type="Gene3D" id="2.80.10.50">
    <property type="match status" value="2"/>
</dbReference>
<feature type="chain" id="PRO_5035287121" description="Ricin B lectin domain-containing protein" evidence="1">
    <location>
        <begin position="28"/>
        <end position="614"/>
    </location>
</feature>